<reference evidence="5" key="1">
    <citation type="journal article" date="2019" name="Int. J. Syst. Evol. Microbiol.">
        <title>The Global Catalogue of Microorganisms (GCM) 10K type strain sequencing project: providing services to taxonomists for standard genome sequencing and annotation.</title>
        <authorList>
            <consortium name="The Broad Institute Genomics Platform"/>
            <consortium name="The Broad Institute Genome Sequencing Center for Infectious Disease"/>
            <person name="Wu L."/>
            <person name="Ma J."/>
        </authorList>
    </citation>
    <scope>NUCLEOTIDE SEQUENCE [LARGE SCALE GENOMIC DNA]</scope>
    <source>
        <strain evidence="5">JCM 17106</strain>
    </source>
</reference>
<keyword evidence="2" id="KW-0677">Repeat</keyword>
<dbReference type="SMART" id="SM00060">
    <property type="entry name" value="FN3"/>
    <property type="match status" value="2"/>
</dbReference>
<dbReference type="Proteomes" id="UP001500459">
    <property type="component" value="Unassembled WGS sequence"/>
</dbReference>
<evidence type="ECO:0000313" key="4">
    <source>
        <dbReference type="EMBL" id="GAA3519745.1"/>
    </source>
</evidence>
<dbReference type="InterPro" id="IPR036116">
    <property type="entry name" value="FN3_sf"/>
</dbReference>
<dbReference type="InterPro" id="IPR024079">
    <property type="entry name" value="MetalloPept_cat_dom_sf"/>
</dbReference>
<dbReference type="InterPro" id="IPR026444">
    <property type="entry name" value="Secre_tail"/>
</dbReference>
<dbReference type="Pfam" id="PF13583">
    <property type="entry name" value="Reprolysin_4"/>
    <property type="match status" value="1"/>
</dbReference>
<protein>
    <recommendedName>
        <fullName evidence="3">Fibronectin type-III domain-containing protein</fullName>
    </recommendedName>
</protein>
<organism evidence="4 5">
    <name type="scientific">Aquimarina addita</name>
    <dbReference type="NCBI Taxonomy" id="870485"/>
    <lineage>
        <taxon>Bacteria</taxon>
        <taxon>Pseudomonadati</taxon>
        <taxon>Bacteroidota</taxon>
        <taxon>Flavobacteriia</taxon>
        <taxon>Flavobacteriales</taxon>
        <taxon>Flavobacteriaceae</taxon>
        <taxon>Aquimarina</taxon>
    </lineage>
</organism>
<evidence type="ECO:0000313" key="5">
    <source>
        <dbReference type="Proteomes" id="UP001500459"/>
    </source>
</evidence>
<dbReference type="PANTHER" id="PTHR13817">
    <property type="entry name" value="TITIN"/>
    <property type="match status" value="1"/>
</dbReference>
<dbReference type="PANTHER" id="PTHR13817:SF73">
    <property type="entry name" value="FIBRONECTIN TYPE-III DOMAIN-CONTAINING PROTEIN"/>
    <property type="match status" value="1"/>
</dbReference>
<dbReference type="Gene3D" id="3.40.390.10">
    <property type="entry name" value="Collagenase (Catalytic Domain)"/>
    <property type="match status" value="1"/>
</dbReference>
<name>A0ABP6URN6_9FLAO</name>
<feature type="domain" description="Fibronectin type-III" evidence="3">
    <location>
        <begin position="717"/>
        <end position="803"/>
    </location>
</feature>
<dbReference type="InterPro" id="IPR013783">
    <property type="entry name" value="Ig-like_fold"/>
</dbReference>
<comment type="caution">
    <text evidence="4">The sequence shown here is derived from an EMBL/GenBank/DDBJ whole genome shotgun (WGS) entry which is preliminary data.</text>
</comment>
<proteinExistence type="predicted"/>
<sequence>MPTNYQLFNLNKDLLISILKKSAPRDSQKKTTTIIDLPVEGGMLQKFSVQEASTLDKDLAKRFVDIKSYVAHGIDDPTSVARFSISQIGLHAMISSGNHATIFIDPYTKDKKEYICYAKKDVPSDPNSFECLVEEQVKKEIPQNPSRNFRNANDGKLRTFRLALVCTGEYAQFHLENQSIAPDASDEIKKATVLAAMNTTMTRVNGVFERDLALTMVIINQTTEMIFFDPATDGLTNNDATNLINESQTTCDNIAGFNNYDIGHTFSTGGGGLASLRSPCTTSKARGITGSSRPIGDSYDIDYVAHEIGHQYGGNHTQNNRCNQSNASVEPGSASTIMGYAGICTPNVQNNSDAYFHAISIEEMWNNISGGRSTCGEESNTNNTAPTANAGANFTIPASTPFILKGTGTDSNSDNILTYCWEQMDNESADMPPSANSTVGPTFRSISPTASPDRYMPALPTVIAGATSSTWEVVPSVSRTMNFRLTVRDNSPGGASTASDDTEITVSENAGPFIVMVPNTNINWAAGSTQSITWDVAGTTANGIDVENVDILLSTDGGNTYPTTIASAVANDGSQNITVPNLVGTQNRIMVRGTNHIFYDISNTNFIITSGSGDDTELPTAPTTLTASNITETTVDLSWNAATDNVGVTAYDIYQGSIVIETIVANTSFQITDLSPDTTYNFSVTAKDDAGNESDASNIVMINTLPEISPDTEMPAAPTMLTASNITQTTVDLSWNAATDNVSVTAYDIYQGGIVIETIVANTSFPVIDLSPDSTYNFRVTAKDAAGNESDASNIVTITTFPEISSVTCTEVDLLINLDNYPEETSWSLENNGDIVATGGTYELEGDSTSITVTECLFPGTYTFTLNDSFGDGICCGYGNGTYTLTSLETILASGGTFGNYESTTFTITDPVKVPVIDNSTTTDQSKILVFPNPLQSADILNVVAFKENTVYAIFDMLGRIVMTGKLTNKSINTSGLLSGSYILKLEISSKDKARSIQFIK</sequence>
<dbReference type="PROSITE" id="PS50853">
    <property type="entry name" value="FN3"/>
    <property type="match status" value="2"/>
</dbReference>
<dbReference type="EMBL" id="BAABCW010000022">
    <property type="protein sequence ID" value="GAA3519745.1"/>
    <property type="molecule type" value="Genomic_DNA"/>
</dbReference>
<dbReference type="SUPFAM" id="SSF55486">
    <property type="entry name" value="Metalloproteases ('zincins'), catalytic domain"/>
    <property type="match status" value="1"/>
</dbReference>
<dbReference type="NCBIfam" id="TIGR04183">
    <property type="entry name" value="Por_Secre_tail"/>
    <property type="match status" value="1"/>
</dbReference>
<evidence type="ECO:0000259" key="3">
    <source>
        <dbReference type="PROSITE" id="PS50853"/>
    </source>
</evidence>
<dbReference type="Gene3D" id="2.60.40.10">
    <property type="entry name" value="Immunoglobulins"/>
    <property type="match status" value="3"/>
</dbReference>
<keyword evidence="1" id="KW-0732">Signal</keyword>
<dbReference type="Pfam" id="PF00041">
    <property type="entry name" value="fn3"/>
    <property type="match status" value="2"/>
</dbReference>
<dbReference type="CDD" id="cd00063">
    <property type="entry name" value="FN3"/>
    <property type="match status" value="2"/>
</dbReference>
<feature type="domain" description="Fibronectin type-III" evidence="3">
    <location>
        <begin position="621"/>
        <end position="707"/>
    </location>
</feature>
<gene>
    <name evidence="4" type="ORF">GCM10022393_37430</name>
</gene>
<keyword evidence="5" id="KW-1185">Reference proteome</keyword>
<dbReference type="InterPro" id="IPR003961">
    <property type="entry name" value="FN3_dom"/>
</dbReference>
<accession>A0ABP6URN6</accession>
<dbReference type="InterPro" id="IPR050964">
    <property type="entry name" value="Striated_Muscle_Regulatory"/>
</dbReference>
<dbReference type="Pfam" id="PF18962">
    <property type="entry name" value="Por_Secre_tail"/>
    <property type="match status" value="1"/>
</dbReference>
<dbReference type="SUPFAM" id="SSF49265">
    <property type="entry name" value="Fibronectin type III"/>
    <property type="match status" value="2"/>
</dbReference>
<evidence type="ECO:0000256" key="2">
    <source>
        <dbReference type="ARBA" id="ARBA00022737"/>
    </source>
</evidence>
<evidence type="ECO:0000256" key="1">
    <source>
        <dbReference type="ARBA" id="ARBA00022729"/>
    </source>
</evidence>